<evidence type="ECO:0000313" key="10">
    <source>
        <dbReference type="Proteomes" id="UP000181980"/>
    </source>
</evidence>
<feature type="binding site" evidence="6">
    <location>
        <position position="264"/>
    </location>
    <ligand>
        <name>(6R)-5,10-methylene-5,6,7,8-tetrahydrofolate</name>
        <dbReference type="ChEBI" id="CHEBI:15636"/>
    </ligand>
</feature>
<comment type="subcellular location">
    <subcellularLocation>
        <location evidence="6">Cytoplasm</location>
    </subcellularLocation>
</comment>
<dbReference type="GO" id="GO:0006231">
    <property type="term" value="P:dTMP biosynthetic process"/>
    <property type="evidence" value="ECO:0007669"/>
    <property type="project" value="UniProtKB-UniRule"/>
</dbReference>
<evidence type="ECO:0000259" key="8">
    <source>
        <dbReference type="Pfam" id="PF00303"/>
    </source>
</evidence>
<keyword evidence="3 6" id="KW-0489">Methyltransferase</keyword>
<dbReference type="Pfam" id="PF00303">
    <property type="entry name" value="Thymidylat_synt"/>
    <property type="match status" value="1"/>
</dbReference>
<keyword evidence="4 6" id="KW-0808">Transferase</keyword>
<dbReference type="NCBIfam" id="TIGR03284">
    <property type="entry name" value="thym_sym"/>
    <property type="match status" value="2"/>
</dbReference>
<comment type="function">
    <text evidence="6">Catalyzes the reductive methylation of 2'-deoxyuridine-5'-monophosphate (dUMP) to 2'-deoxythymidine-5'-monophosphate (dTMP) while utilizing 5,10-methylenetetrahydrofolate (mTHF) as the methyl donor and reductant in the reaction, yielding dihydrofolate (DHF) as a by-product. This enzymatic reaction provides an intracellular de novo source of dTMP, an essential precursor for DNA biosynthesis.</text>
</comment>
<comment type="catalytic activity">
    <reaction evidence="6">
        <text>dUMP + (6R)-5,10-methylene-5,6,7,8-tetrahydrofolate = 7,8-dihydrofolate + dTMP</text>
        <dbReference type="Rhea" id="RHEA:12104"/>
        <dbReference type="ChEBI" id="CHEBI:15636"/>
        <dbReference type="ChEBI" id="CHEBI:57451"/>
        <dbReference type="ChEBI" id="CHEBI:63528"/>
        <dbReference type="ChEBI" id="CHEBI:246422"/>
        <dbReference type="EC" id="2.1.1.45"/>
    </reaction>
</comment>
<evidence type="ECO:0000256" key="6">
    <source>
        <dbReference type="HAMAP-Rule" id="MF_00008"/>
    </source>
</evidence>
<dbReference type="FunFam" id="3.30.572.10:FF:000013">
    <property type="entry name" value="Thymidylate synthase"/>
    <property type="match status" value="1"/>
</dbReference>
<feature type="binding site" evidence="6">
    <location>
        <begin position="128"/>
        <end position="129"/>
    </location>
    <ligand>
        <name>dUMP</name>
        <dbReference type="ChEBI" id="CHEBI:246422"/>
        <note>ligand shared between dimeric partners</note>
    </ligand>
</feature>
<organism evidence="9 10">
    <name type="scientific">Jiangella alba</name>
    <dbReference type="NCBI Taxonomy" id="561176"/>
    <lineage>
        <taxon>Bacteria</taxon>
        <taxon>Bacillati</taxon>
        <taxon>Actinomycetota</taxon>
        <taxon>Actinomycetes</taxon>
        <taxon>Jiangellales</taxon>
        <taxon>Jiangellaceae</taxon>
        <taxon>Jiangella</taxon>
    </lineage>
</organism>
<comment type="similarity">
    <text evidence="6">Belongs to the thymidylate synthase family. Bacterial-type ThyA subfamily.</text>
</comment>
<dbReference type="NCBIfam" id="NF002497">
    <property type="entry name" value="PRK01827.1-3"/>
    <property type="match status" value="1"/>
</dbReference>
<dbReference type="GO" id="GO:0006235">
    <property type="term" value="P:dTTP biosynthetic process"/>
    <property type="evidence" value="ECO:0007669"/>
    <property type="project" value="UniProtKB-UniRule"/>
</dbReference>
<dbReference type="GO" id="GO:0004799">
    <property type="term" value="F:thymidylate synthase activity"/>
    <property type="evidence" value="ECO:0007669"/>
    <property type="project" value="UniProtKB-UniRule"/>
</dbReference>
<dbReference type="PROSITE" id="PS00091">
    <property type="entry name" value="THYMIDYLATE_SYNTHASE"/>
    <property type="match status" value="1"/>
</dbReference>
<dbReference type="InterPro" id="IPR036926">
    <property type="entry name" value="Thymidate_synth/dCMP_Mease_sf"/>
</dbReference>
<reference evidence="10" key="1">
    <citation type="submission" date="2016-10" db="EMBL/GenBank/DDBJ databases">
        <authorList>
            <person name="Varghese N."/>
            <person name="Submissions S."/>
        </authorList>
    </citation>
    <scope>NUCLEOTIDE SEQUENCE [LARGE SCALE GENOMIC DNA]</scope>
    <source>
        <strain evidence="10">DSM 45237</strain>
    </source>
</reference>
<feature type="active site" description="Nucleophile" evidence="6">
    <location>
        <position position="148"/>
    </location>
</feature>
<feature type="binding site" evidence="6">
    <location>
        <position position="171"/>
    </location>
    <ligand>
        <name>(6R)-5,10-methylene-5,6,7,8-tetrahydrofolate</name>
        <dbReference type="ChEBI" id="CHEBI:15636"/>
    </ligand>
</feature>
<dbReference type="InterPro" id="IPR023451">
    <property type="entry name" value="Thymidate_synth/dCMP_Mease_dom"/>
</dbReference>
<dbReference type="HAMAP" id="MF_00008">
    <property type="entry name" value="Thymidy_synth_bact"/>
    <property type="match status" value="1"/>
</dbReference>
<comment type="pathway">
    <text evidence="6">Pyrimidine metabolism; dTTP biosynthesis.</text>
</comment>
<evidence type="ECO:0000313" key="9">
    <source>
        <dbReference type="EMBL" id="SEF13518.1"/>
    </source>
</evidence>
<dbReference type="SUPFAM" id="SSF55831">
    <property type="entry name" value="Thymidylate synthase/dCMP hydroxymethylase"/>
    <property type="match status" value="1"/>
</dbReference>
<dbReference type="CDD" id="cd00351">
    <property type="entry name" value="TS_Pyrimidine_HMase"/>
    <property type="match status" value="1"/>
</dbReference>
<dbReference type="EC" id="2.1.1.45" evidence="1 6"/>
<dbReference type="GO" id="GO:0005829">
    <property type="term" value="C:cytosol"/>
    <property type="evidence" value="ECO:0007669"/>
    <property type="project" value="TreeGrafter"/>
</dbReference>
<keyword evidence="10" id="KW-1185">Reference proteome</keyword>
<feature type="binding site" description="in other chain" evidence="6">
    <location>
        <position position="179"/>
    </location>
    <ligand>
        <name>dUMP</name>
        <dbReference type="ChEBI" id="CHEBI:246422"/>
        <note>ligand shared between dimeric partners</note>
    </ligand>
</feature>
<dbReference type="InterPro" id="IPR000398">
    <property type="entry name" value="Thymidylate_synthase"/>
</dbReference>
<dbReference type="STRING" id="561176.SAMN04488561_4403"/>
<evidence type="ECO:0000256" key="1">
    <source>
        <dbReference type="ARBA" id="ARBA00011947"/>
    </source>
</evidence>
<dbReference type="AlphaFoldDB" id="A0A1H5PJX1"/>
<evidence type="ECO:0000256" key="3">
    <source>
        <dbReference type="ARBA" id="ARBA00022603"/>
    </source>
</evidence>
<dbReference type="OrthoDB" id="9774633at2"/>
<dbReference type="GO" id="GO:0032259">
    <property type="term" value="P:methylation"/>
    <property type="evidence" value="ECO:0007669"/>
    <property type="project" value="UniProtKB-KW"/>
</dbReference>
<comment type="subunit">
    <text evidence="6">Homodimer.</text>
</comment>
<name>A0A1H5PJX1_9ACTN</name>
<evidence type="ECO:0000256" key="4">
    <source>
        <dbReference type="ARBA" id="ARBA00022679"/>
    </source>
</evidence>
<dbReference type="InterPro" id="IPR020940">
    <property type="entry name" value="Thymidylate_synthase_AS"/>
</dbReference>
<evidence type="ECO:0000256" key="7">
    <source>
        <dbReference type="PROSITE-ProRule" id="PRU10016"/>
    </source>
</evidence>
<evidence type="ECO:0000256" key="5">
    <source>
        <dbReference type="ARBA" id="ARBA00022727"/>
    </source>
</evidence>
<feature type="active site" evidence="7">
    <location>
        <position position="148"/>
    </location>
</feature>
<dbReference type="UniPathway" id="UPA00575"/>
<protein>
    <recommendedName>
        <fullName evidence="1 6">Thymidylate synthase</fullName>
        <shortName evidence="6">TS</shortName>
        <shortName evidence="6">TSase</shortName>
        <ecNumber evidence="1 6">2.1.1.45</ecNumber>
    </recommendedName>
</protein>
<dbReference type="EMBL" id="FNUC01000004">
    <property type="protein sequence ID" value="SEF13518.1"/>
    <property type="molecule type" value="Genomic_DNA"/>
</dbReference>
<dbReference type="NCBIfam" id="NF002499">
    <property type="entry name" value="PRK01827.1-5"/>
    <property type="match status" value="1"/>
</dbReference>
<sequence>MPDTQYEDLLRHVLDTGARKGDRTGTGTRSVFGHQLRYPLADGFPLVTTKKVHFRSIAYELLWFLRGDSNVTWLRDNGVTIWDEWAAPDGDLGPVYGVQWRSWPTPGGGHVDQISEVLRTLRENPDSRRIIVSAWNVADIPRMALPPCHALFQFHVADGKLSCQLYQRSADLFLGVPFNIASYALLTHMIAAQVGLGVGDFIWTGGDCHIYDNHEEQVRTQLAREARPFPTLGLKPADSLFDYTYEHFTLDGYDPHPGIKAPVAV</sequence>
<dbReference type="PANTHER" id="PTHR11548">
    <property type="entry name" value="THYMIDYLATE SYNTHASE 1"/>
    <property type="match status" value="1"/>
</dbReference>
<dbReference type="PANTHER" id="PTHR11548:SF9">
    <property type="entry name" value="THYMIDYLATE SYNTHASE"/>
    <property type="match status" value="1"/>
</dbReference>
<gene>
    <name evidence="6" type="primary">thyA</name>
    <name evidence="9" type="ORF">SAMN04488561_4403</name>
</gene>
<dbReference type="Gene3D" id="3.30.572.10">
    <property type="entry name" value="Thymidylate synthase/dCMP hydroxymethylase domain"/>
    <property type="match status" value="1"/>
</dbReference>
<dbReference type="InterPro" id="IPR045097">
    <property type="entry name" value="Thymidate_synth/dCMP_Mease"/>
</dbReference>
<feature type="binding site" description="in other chain" evidence="6">
    <location>
        <position position="23"/>
    </location>
    <ligand>
        <name>dUMP</name>
        <dbReference type="ChEBI" id="CHEBI:246422"/>
        <note>ligand shared between dimeric partners</note>
    </ligand>
</feature>
<keyword evidence="5 6" id="KW-0545">Nucleotide biosynthesis</keyword>
<proteinExistence type="inferred from homology"/>
<keyword evidence="2 6" id="KW-0963">Cytoplasm</keyword>
<feature type="domain" description="Thymidylate synthase/dCMP hydroxymethylase" evidence="8">
    <location>
        <begin position="5"/>
        <end position="265"/>
    </location>
</feature>
<accession>A0A1H5PJX1</accession>
<dbReference type="PRINTS" id="PR00108">
    <property type="entry name" value="THYMDSNTHASE"/>
</dbReference>
<feature type="binding site" description="in other chain" evidence="6">
    <location>
        <begin position="168"/>
        <end position="171"/>
    </location>
    <ligand>
        <name>dUMP</name>
        <dbReference type="ChEBI" id="CHEBI:246422"/>
        <note>ligand shared between dimeric partners</note>
    </ligand>
</feature>
<dbReference type="RefSeq" id="WP_069110109.1">
    <property type="nucleotide sequence ID" value="NZ_FNUC01000004.1"/>
</dbReference>
<dbReference type="Proteomes" id="UP000181980">
    <property type="component" value="Unassembled WGS sequence"/>
</dbReference>
<feature type="binding site" description="in other chain" evidence="6">
    <location>
        <begin position="209"/>
        <end position="211"/>
    </location>
    <ligand>
        <name>dUMP</name>
        <dbReference type="ChEBI" id="CHEBI:246422"/>
        <note>ligand shared between dimeric partners</note>
    </ligand>
</feature>
<evidence type="ECO:0000256" key="2">
    <source>
        <dbReference type="ARBA" id="ARBA00022490"/>
    </source>
</evidence>
<feature type="binding site" evidence="6">
    <location>
        <position position="53"/>
    </location>
    <ligand>
        <name>(6R)-5,10-methylene-5,6,7,8-tetrahydrofolate</name>
        <dbReference type="ChEBI" id="CHEBI:15636"/>
    </ligand>
</feature>